<accession>H1FWU7</accession>
<dbReference type="EMBL" id="AFRZ01000001">
    <property type="protein sequence ID" value="EHP30523.1"/>
    <property type="molecule type" value="Genomic_DNA"/>
</dbReference>
<dbReference type="HOGENOM" id="CLU_1712336_0_0_7"/>
<gene>
    <name evidence="1" type="ORF">SMGD1_2000</name>
</gene>
<dbReference type="RefSeq" id="WP_008341261.1">
    <property type="nucleotide sequence ID" value="NZ_AFRZ01000001.1"/>
</dbReference>
<comment type="caution">
    <text evidence="1">The sequence shown here is derived from an EMBL/GenBank/DDBJ whole genome shotgun (WGS) entry which is preliminary data.</text>
</comment>
<protein>
    <submittedName>
        <fullName evidence="1">Uncharacterized protein</fullName>
    </submittedName>
</protein>
<evidence type="ECO:0000313" key="1">
    <source>
        <dbReference type="EMBL" id="EHP30523.1"/>
    </source>
</evidence>
<dbReference type="OrthoDB" id="552713at2"/>
<dbReference type="Proteomes" id="UP000006431">
    <property type="component" value="Unassembled WGS sequence"/>
</dbReference>
<name>H1FWU7_SULGG</name>
<sequence length="153" mass="17770">MSVRKDLTNKTFGNLLIKEFSHVNNTHAMWNVICNKCKKSSIVSSSNLLSGNTKGCQYCRDKNLSVNKIKHGLCDSRLYNRWQTLKEKGVLCSEWKEFKNFHNDTSTLFEEGCSLRRVDNSKPHSKQNSFWCKPRVNHTIASEKIFLNKQKIK</sequence>
<keyword evidence="2" id="KW-1185">Reference proteome</keyword>
<dbReference type="PATRIC" id="fig|929558.5.peg.1991"/>
<evidence type="ECO:0000313" key="2">
    <source>
        <dbReference type="Proteomes" id="UP000006431"/>
    </source>
</evidence>
<organism evidence="1 2">
    <name type="scientific">Sulfurimonas gotlandica (strain DSM 19862 / JCM 16533 / GD1)</name>
    <dbReference type="NCBI Taxonomy" id="929558"/>
    <lineage>
        <taxon>Bacteria</taxon>
        <taxon>Pseudomonadati</taxon>
        <taxon>Campylobacterota</taxon>
        <taxon>Epsilonproteobacteria</taxon>
        <taxon>Campylobacterales</taxon>
        <taxon>Sulfurimonadaceae</taxon>
        <taxon>Sulfurimonas</taxon>
    </lineage>
</organism>
<reference evidence="1 2" key="1">
    <citation type="journal article" date="2012" name="Proc. Natl. Acad. Sci. U.S.A.">
        <title>Genome and physiology of a model Epsilonproteobacterium responsible for sulfide detoxification in marine oxygen depletion zones.</title>
        <authorList>
            <person name="Grote J."/>
            <person name="Schott T."/>
            <person name="Bruckner C.G."/>
            <person name="Glockner F.O."/>
            <person name="Jost G."/>
            <person name="Teeling H."/>
            <person name="Labrenz M."/>
            <person name="Jurgens K."/>
        </authorList>
    </citation>
    <scope>NUCLEOTIDE SEQUENCE [LARGE SCALE GENOMIC DNA]</scope>
    <source>
        <strain evidence="1 2">GD1</strain>
    </source>
</reference>
<dbReference type="AlphaFoldDB" id="H1FWU7"/>
<proteinExistence type="predicted"/>